<keyword evidence="2" id="KW-0057">Aromatic amino acid biosynthesis</keyword>
<protein>
    <submittedName>
        <fullName evidence="5">3-dehydroquinate synthase</fullName>
    </submittedName>
</protein>
<evidence type="ECO:0000259" key="4">
    <source>
        <dbReference type="Pfam" id="PF26558"/>
    </source>
</evidence>
<gene>
    <name evidence="5" type="ORF">XBFM1_2060006</name>
</gene>
<dbReference type="RefSeq" id="WP_051863067.1">
    <property type="nucleotide sequence ID" value="NZ_CAWLWD010000175.1"/>
</dbReference>
<dbReference type="GO" id="GO:0003856">
    <property type="term" value="F:3-dehydroquinate synthase activity"/>
    <property type="evidence" value="ECO:0007669"/>
    <property type="project" value="InterPro"/>
</dbReference>
<dbReference type="HOGENOM" id="CLU_056379_1_0_6"/>
<proteinExistence type="predicted"/>
<dbReference type="PANTHER" id="PTHR33563:SF1">
    <property type="entry name" value="3-DEHYDROQUINATE SYNTHASE"/>
    <property type="match status" value="1"/>
</dbReference>
<dbReference type="GO" id="GO:0016491">
    <property type="term" value="F:oxidoreductase activity"/>
    <property type="evidence" value="ECO:0007669"/>
    <property type="project" value="InterPro"/>
</dbReference>
<accession>A0A077NRX9</accession>
<dbReference type="EMBL" id="CBSV010000120">
    <property type="protein sequence ID" value="CDH01339.1"/>
    <property type="molecule type" value="Genomic_DNA"/>
</dbReference>
<organism evidence="5">
    <name type="scientific">Xenorhabdus bovienii str. feltiae Moldova</name>
    <dbReference type="NCBI Taxonomy" id="1398200"/>
    <lineage>
        <taxon>Bacteria</taxon>
        <taxon>Pseudomonadati</taxon>
        <taxon>Pseudomonadota</taxon>
        <taxon>Gammaproteobacteria</taxon>
        <taxon>Enterobacterales</taxon>
        <taxon>Morganellaceae</taxon>
        <taxon>Xenorhabdus</taxon>
    </lineage>
</organism>
<dbReference type="Pfam" id="PF01959">
    <property type="entry name" value="DHQS"/>
    <property type="match status" value="1"/>
</dbReference>
<dbReference type="GO" id="GO:0008652">
    <property type="term" value="P:amino acid biosynthetic process"/>
    <property type="evidence" value="ECO:0007669"/>
    <property type="project" value="UniProtKB-KW"/>
</dbReference>
<reference evidence="5" key="1">
    <citation type="submission" date="2013-07" db="EMBL/GenBank/DDBJ databases">
        <title>Sub-species coevolution in mutualistic symbiosis.</title>
        <authorList>
            <person name="Murfin K."/>
            <person name="Klassen J."/>
            <person name="Lee M."/>
            <person name="Forst S."/>
            <person name="Stock P."/>
            <person name="Goodrich-Blair H."/>
        </authorList>
    </citation>
    <scope>NUCLEOTIDE SEQUENCE [LARGE SCALE GENOMIC DNA]</scope>
    <source>
        <strain evidence="5">Feltiae Moldova</strain>
    </source>
</reference>
<dbReference type="InterPro" id="IPR056179">
    <property type="entry name" value="DHQS_C"/>
</dbReference>
<dbReference type="InterPro" id="IPR030960">
    <property type="entry name" value="DHQS/DOIS_N"/>
</dbReference>
<dbReference type="PANTHER" id="PTHR33563">
    <property type="match status" value="1"/>
</dbReference>
<dbReference type="AlphaFoldDB" id="A0A077NRX9"/>
<keyword evidence="1" id="KW-0028">Amino-acid biosynthesis</keyword>
<dbReference type="GO" id="GO:0009073">
    <property type="term" value="P:aromatic amino acid family biosynthetic process"/>
    <property type="evidence" value="ECO:0007669"/>
    <property type="project" value="UniProtKB-KW"/>
</dbReference>
<evidence type="ECO:0000313" key="5">
    <source>
        <dbReference type="EMBL" id="CDH01339.1"/>
    </source>
</evidence>
<feature type="domain" description="3-dehydroquinate synthase C-terminal" evidence="4">
    <location>
        <begin position="232"/>
        <end position="406"/>
    </location>
</feature>
<dbReference type="InterPro" id="IPR002812">
    <property type="entry name" value="DHQS"/>
</dbReference>
<sequence length="407" mass="46341">MAIDVVNITTRAAEKSSKREYRSNNLLPLLWYDMTAVGKEGEEAKLVVDRIFYQYYSGCLINFSQANVFLSKKYFRHEIAIKIEKVEELNEIFNKLEKTPHEKLIIVSKNNEILQLAKSKNIMTCFYIFVNDKATLHQAITFGQQHSFVLIKFKDPTNIPLELVIAELQHTKTVVIKEIDDHEHVDDVVNSMSTMEFGVEGVVFTPLKSSTVDRMFKRVEEVFMGQLTLETAEIFETRPVGDGIRGCIDLSLMFNEDEGILVGSTSQGGFLCCPEVFEMPYMNKREFRINAGGVHSYVFTNGNRTQYISELRSGDSAMVVDMKGQTKPIPIGRVKLEKRPLRIIRARFASGEEISILMQDDWHVRIFSDQGKPLHLTDLKPGVKVKAYKANSGRHVGVPVSEFIEEV</sequence>
<dbReference type="Proteomes" id="UP000028487">
    <property type="component" value="Unassembled WGS sequence"/>
</dbReference>
<evidence type="ECO:0000256" key="2">
    <source>
        <dbReference type="ARBA" id="ARBA00023141"/>
    </source>
</evidence>
<evidence type="ECO:0000256" key="1">
    <source>
        <dbReference type="ARBA" id="ARBA00022605"/>
    </source>
</evidence>
<feature type="domain" description="3-dehydroquinate synthase N-terminal" evidence="3">
    <location>
        <begin position="84"/>
        <end position="215"/>
    </location>
</feature>
<dbReference type="Pfam" id="PF26558">
    <property type="entry name" value="DHQS_2nd"/>
    <property type="match status" value="1"/>
</dbReference>
<comment type="caution">
    <text evidence="5">The sequence shown here is derived from an EMBL/GenBank/DDBJ whole genome shotgun (WGS) entry which is preliminary data.</text>
</comment>
<name>A0A077NRX9_XENBV</name>
<evidence type="ECO:0000259" key="3">
    <source>
        <dbReference type="Pfam" id="PF01959"/>
    </source>
</evidence>